<sequence>MSDTELPEFINQDVLLDISTVDVPDEALLRCFVNANKPFLSKSAVAEMTGLSDEGTRKRLNSLVDRGVLLSAEAGRQTNIYWLNDPRSSWPVPSDLEPSLSGMTGRMAETVTRIHRLTTFTILYAGTISGLYLLDWMSSLQVTDGVFELSLNWAVMPGLAFALLSVLFYIGFQTSLLVESNQAWWPTIRQVYRRVVQ</sequence>
<evidence type="ECO:0000313" key="3">
    <source>
        <dbReference type="Proteomes" id="UP000066737"/>
    </source>
</evidence>
<name>A0A0U5HX48_9EURY</name>
<keyword evidence="1" id="KW-0472">Membrane</keyword>
<protein>
    <submittedName>
        <fullName evidence="2">Uncharacterized protein</fullName>
    </submittedName>
</protein>
<dbReference type="RefSeq" id="WP_059057839.1">
    <property type="nucleotide sequence ID" value="NZ_CEML01000001.1"/>
</dbReference>
<keyword evidence="3" id="KW-1185">Reference proteome</keyword>
<dbReference type="Proteomes" id="UP000066737">
    <property type="component" value="Chromosome I"/>
</dbReference>
<feature type="transmembrane region" description="Helical" evidence="1">
    <location>
        <begin position="154"/>
        <end position="172"/>
    </location>
</feature>
<organism evidence="2 3">
    <name type="scientific">Halobacterium hubeiense</name>
    <dbReference type="NCBI Taxonomy" id="1407499"/>
    <lineage>
        <taxon>Archaea</taxon>
        <taxon>Methanobacteriati</taxon>
        <taxon>Methanobacteriota</taxon>
        <taxon>Stenosarchaea group</taxon>
        <taxon>Halobacteria</taxon>
        <taxon>Halobacteriales</taxon>
        <taxon>Halobacteriaceae</taxon>
        <taxon>Halobacterium</taxon>
    </lineage>
</organism>
<dbReference type="KEGG" id="hhb:Hhub_3503"/>
<dbReference type="EMBL" id="LN831302">
    <property type="protein sequence ID" value="CQH61625.1"/>
    <property type="molecule type" value="Genomic_DNA"/>
</dbReference>
<keyword evidence="1" id="KW-1133">Transmembrane helix</keyword>
<reference evidence="3" key="1">
    <citation type="journal article" date="2016" name="Environ. Microbiol.">
        <title>The complete genome of a viable archaeum isolated from 123-million-year-old rock salt.</title>
        <authorList>
            <person name="Jaakkola S.T."/>
            <person name="Pfeiffer F."/>
            <person name="Ravantti J.J."/>
            <person name="Guo Q."/>
            <person name="Liu Y."/>
            <person name="Chen X."/>
            <person name="Ma H."/>
            <person name="Yang C."/>
            <person name="Oksanen H.M."/>
            <person name="Bamford D.H."/>
        </authorList>
    </citation>
    <scope>NUCLEOTIDE SEQUENCE</scope>
    <source>
        <strain evidence="3">JI20-1</strain>
    </source>
</reference>
<keyword evidence="1" id="KW-0812">Transmembrane</keyword>
<dbReference type="OrthoDB" id="241200at2157"/>
<proteinExistence type="predicted"/>
<evidence type="ECO:0000256" key="1">
    <source>
        <dbReference type="SAM" id="Phobius"/>
    </source>
</evidence>
<gene>
    <name evidence="2" type="ORF">HHUB_3503</name>
</gene>
<feature type="transmembrane region" description="Helical" evidence="1">
    <location>
        <begin position="114"/>
        <end position="134"/>
    </location>
</feature>
<evidence type="ECO:0000313" key="2">
    <source>
        <dbReference type="EMBL" id="CQH61625.1"/>
    </source>
</evidence>
<accession>A0A0U5HX48</accession>
<dbReference type="AlphaFoldDB" id="A0A0U5HX48"/>
<dbReference type="GeneID" id="26660111"/>